<dbReference type="Gene3D" id="1.10.10.10">
    <property type="entry name" value="Winged helix-like DNA-binding domain superfamily/Winged helix DNA-binding domain"/>
    <property type="match status" value="1"/>
</dbReference>
<comment type="similarity">
    <text evidence="1">Belongs to the sigma-70 factor family. ECF subfamily.</text>
</comment>
<evidence type="ECO:0000313" key="7">
    <source>
        <dbReference type="EMBL" id="MPM37067.1"/>
    </source>
</evidence>
<dbReference type="SUPFAM" id="SSF88659">
    <property type="entry name" value="Sigma3 and sigma4 domains of RNA polymerase sigma factors"/>
    <property type="match status" value="1"/>
</dbReference>
<accession>A0A644Z8T6</accession>
<dbReference type="InterPro" id="IPR007627">
    <property type="entry name" value="RNA_pol_sigma70_r2"/>
</dbReference>
<organism evidence="7">
    <name type="scientific">bioreactor metagenome</name>
    <dbReference type="NCBI Taxonomy" id="1076179"/>
    <lineage>
        <taxon>unclassified sequences</taxon>
        <taxon>metagenomes</taxon>
        <taxon>ecological metagenomes</taxon>
    </lineage>
</organism>
<keyword evidence="5" id="KW-0804">Transcription</keyword>
<dbReference type="InterPro" id="IPR039425">
    <property type="entry name" value="RNA_pol_sigma-70-like"/>
</dbReference>
<keyword evidence="2" id="KW-0805">Transcription regulation</keyword>
<evidence type="ECO:0000259" key="6">
    <source>
        <dbReference type="Pfam" id="PF04542"/>
    </source>
</evidence>
<comment type="caution">
    <text evidence="7">The sequence shown here is derived from an EMBL/GenBank/DDBJ whole genome shotgun (WGS) entry which is preliminary data.</text>
</comment>
<feature type="domain" description="RNA polymerase sigma-70 region 2" evidence="6">
    <location>
        <begin position="24"/>
        <end position="82"/>
    </location>
</feature>
<dbReference type="Pfam" id="PF04542">
    <property type="entry name" value="Sigma70_r2"/>
    <property type="match status" value="1"/>
</dbReference>
<dbReference type="InterPro" id="IPR013325">
    <property type="entry name" value="RNA_pol_sigma_r2"/>
</dbReference>
<dbReference type="PANTHER" id="PTHR43133">
    <property type="entry name" value="RNA POLYMERASE ECF-TYPE SIGMA FACTO"/>
    <property type="match status" value="1"/>
</dbReference>
<dbReference type="InterPro" id="IPR013324">
    <property type="entry name" value="RNA_pol_sigma_r3/r4-like"/>
</dbReference>
<dbReference type="AlphaFoldDB" id="A0A644Z8T6"/>
<name>A0A644Z8T6_9ZZZZ</name>
<proteinExistence type="inferred from homology"/>
<sequence length="188" mass="21575">MDDSRIVELYWTRSESAIDETATKYGKYCYAIANNILANAEDAQESVNDTYLGAWNSMPTHRPAILSTFLGKITRRISIKKWQEKYAAKRGGGEIVLALEELCDCIPSEQGVEKELELAELSKIIDNFVMALPATEMRVFICRYWYLDPISDICRQFGFSQSKVKSMLHRTRHKLLLHLEREGITCDN</sequence>
<dbReference type="InterPro" id="IPR014284">
    <property type="entry name" value="RNA_pol_sigma-70_dom"/>
</dbReference>
<dbReference type="PANTHER" id="PTHR43133:SF8">
    <property type="entry name" value="RNA POLYMERASE SIGMA FACTOR HI_1459-RELATED"/>
    <property type="match status" value="1"/>
</dbReference>
<dbReference type="EMBL" id="VSSQ01007815">
    <property type="protein sequence ID" value="MPM37067.1"/>
    <property type="molecule type" value="Genomic_DNA"/>
</dbReference>
<evidence type="ECO:0000256" key="3">
    <source>
        <dbReference type="ARBA" id="ARBA00023082"/>
    </source>
</evidence>
<protein>
    <recommendedName>
        <fullName evidence="6">RNA polymerase sigma-70 region 2 domain-containing protein</fullName>
    </recommendedName>
</protein>
<dbReference type="GO" id="GO:0016987">
    <property type="term" value="F:sigma factor activity"/>
    <property type="evidence" value="ECO:0007669"/>
    <property type="project" value="UniProtKB-KW"/>
</dbReference>
<evidence type="ECO:0000256" key="1">
    <source>
        <dbReference type="ARBA" id="ARBA00010641"/>
    </source>
</evidence>
<dbReference type="GO" id="GO:0006352">
    <property type="term" value="P:DNA-templated transcription initiation"/>
    <property type="evidence" value="ECO:0007669"/>
    <property type="project" value="InterPro"/>
</dbReference>
<dbReference type="InterPro" id="IPR036388">
    <property type="entry name" value="WH-like_DNA-bd_sf"/>
</dbReference>
<dbReference type="Gene3D" id="1.10.1740.10">
    <property type="match status" value="1"/>
</dbReference>
<evidence type="ECO:0000256" key="2">
    <source>
        <dbReference type="ARBA" id="ARBA00023015"/>
    </source>
</evidence>
<dbReference type="NCBIfam" id="TIGR02937">
    <property type="entry name" value="sigma70-ECF"/>
    <property type="match status" value="1"/>
</dbReference>
<keyword evidence="3" id="KW-0731">Sigma factor</keyword>
<reference evidence="7" key="1">
    <citation type="submission" date="2019-08" db="EMBL/GenBank/DDBJ databases">
        <authorList>
            <person name="Kucharzyk K."/>
            <person name="Murdoch R.W."/>
            <person name="Higgins S."/>
            <person name="Loffler F."/>
        </authorList>
    </citation>
    <scope>NUCLEOTIDE SEQUENCE</scope>
</reference>
<keyword evidence="4" id="KW-0238">DNA-binding</keyword>
<dbReference type="SUPFAM" id="SSF88946">
    <property type="entry name" value="Sigma2 domain of RNA polymerase sigma factors"/>
    <property type="match status" value="1"/>
</dbReference>
<dbReference type="GO" id="GO:0003677">
    <property type="term" value="F:DNA binding"/>
    <property type="evidence" value="ECO:0007669"/>
    <property type="project" value="UniProtKB-KW"/>
</dbReference>
<evidence type="ECO:0000256" key="4">
    <source>
        <dbReference type="ARBA" id="ARBA00023125"/>
    </source>
</evidence>
<evidence type="ECO:0000256" key="5">
    <source>
        <dbReference type="ARBA" id="ARBA00023163"/>
    </source>
</evidence>
<gene>
    <name evidence="7" type="ORF">SDC9_83673</name>
</gene>